<dbReference type="Gene3D" id="2.170.300.10">
    <property type="entry name" value="Tie2 ligand-binding domain superfamily"/>
    <property type="match status" value="1"/>
</dbReference>
<accession>A0A2C9KWA0</accession>
<feature type="chain" id="PRO_5012497042" description="EGF-like domain-containing protein" evidence="3">
    <location>
        <begin position="21"/>
        <end position="348"/>
    </location>
</feature>
<evidence type="ECO:0008006" key="6">
    <source>
        <dbReference type="Google" id="ProtNLM"/>
    </source>
</evidence>
<dbReference type="EnsemblMetazoa" id="BGLB024306-RA">
    <property type="protein sequence ID" value="BGLB024306-PA"/>
    <property type="gene ID" value="BGLB024306"/>
</dbReference>
<dbReference type="KEGG" id="bgt:106055550"/>
<proteinExistence type="predicted"/>
<feature type="transmembrane region" description="Helical" evidence="2">
    <location>
        <begin position="196"/>
        <end position="216"/>
    </location>
</feature>
<keyword evidence="1" id="KW-0245">EGF-like domain</keyword>
<organism evidence="4 5">
    <name type="scientific">Biomphalaria glabrata</name>
    <name type="common">Bloodfluke planorb</name>
    <name type="synonym">Freshwater snail</name>
    <dbReference type="NCBI Taxonomy" id="6526"/>
    <lineage>
        <taxon>Eukaryota</taxon>
        <taxon>Metazoa</taxon>
        <taxon>Spiralia</taxon>
        <taxon>Lophotrochozoa</taxon>
        <taxon>Mollusca</taxon>
        <taxon>Gastropoda</taxon>
        <taxon>Heterobranchia</taxon>
        <taxon>Euthyneura</taxon>
        <taxon>Panpulmonata</taxon>
        <taxon>Hygrophila</taxon>
        <taxon>Lymnaeoidea</taxon>
        <taxon>Planorbidae</taxon>
        <taxon>Biomphalaria</taxon>
    </lineage>
</organism>
<feature type="transmembrane region" description="Helical" evidence="2">
    <location>
        <begin position="315"/>
        <end position="336"/>
    </location>
</feature>
<evidence type="ECO:0000256" key="1">
    <source>
        <dbReference type="ARBA" id="ARBA00022536"/>
    </source>
</evidence>
<evidence type="ECO:0000313" key="4">
    <source>
        <dbReference type="EnsemblMetazoa" id="BGLB024306-PA"/>
    </source>
</evidence>
<dbReference type="Proteomes" id="UP000076420">
    <property type="component" value="Unassembled WGS sequence"/>
</dbReference>
<feature type="transmembrane region" description="Helical" evidence="2">
    <location>
        <begin position="286"/>
        <end position="303"/>
    </location>
</feature>
<evidence type="ECO:0000313" key="5">
    <source>
        <dbReference type="Proteomes" id="UP000076420"/>
    </source>
</evidence>
<dbReference type="VEuPathDB" id="VectorBase:BGLAX_050678"/>
<feature type="signal peptide" evidence="3">
    <location>
        <begin position="1"/>
        <end position="20"/>
    </location>
</feature>
<name>A0A2C9KWA0_BIOGL</name>
<keyword evidence="3" id="KW-0732">Signal</keyword>
<dbReference type="PANTHER" id="PTHR24043">
    <property type="entry name" value="SCAVENGER RECEPTOR CLASS F"/>
    <property type="match status" value="1"/>
</dbReference>
<dbReference type="OrthoDB" id="6063201at2759"/>
<reference evidence="4" key="1">
    <citation type="submission" date="2020-05" db="UniProtKB">
        <authorList>
            <consortium name="EnsemblMetazoa"/>
        </authorList>
    </citation>
    <scope>IDENTIFICATION</scope>
    <source>
        <strain evidence="4">BB02</strain>
    </source>
</reference>
<protein>
    <recommendedName>
        <fullName evidence="6">EGF-like domain-containing protein</fullName>
    </recommendedName>
</protein>
<dbReference type="InterPro" id="IPR042635">
    <property type="entry name" value="MEGF10/SREC1/2-like"/>
</dbReference>
<dbReference type="GO" id="GO:0005044">
    <property type="term" value="F:scavenger receptor activity"/>
    <property type="evidence" value="ECO:0007669"/>
    <property type="project" value="InterPro"/>
</dbReference>
<evidence type="ECO:0000256" key="2">
    <source>
        <dbReference type="SAM" id="Phobius"/>
    </source>
</evidence>
<dbReference type="PANTHER" id="PTHR24043:SF8">
    <property type="entry name" value="EGF-LIKE DOMAIN-CONTAINING PROTEIN"/>
    <property type="match status" value="1"/>
</dbReference>
<dbReference type="VEuPathDB" id="VectorBase:BGLB024306"/>
<feature type="transmembrane region" description="Helical" evidence="2">
    <location>
        <begin position="223"/>
        <end position="242"/>
    </location>
</feature>
<sequence>MKFFKIVLFALTCTFMTSYAAYDCALGLWGSQCSNDCGNCEGGKAFCQVTNGLCVNGCARGYQGRDCKTPCPPGTHGQYCVYKCGSCSDVRPVCDPVSGMCQAGCKTGFQKPHCKLACPFYTWGDDCSNNCSCKKPPIECSCHPETGQCEPCGPNQKSLRFSMPVNNPECLNQFALDEAVKFYTPPSVLNIPWKPVAAIFLLLILFVFTYYIYWSVHTISSPIIFTGQYIQISSPIIFTGQYIKSHHLLYLLVSTSNLITYYIYWSVHQISSPIIFTGQYIQSHHLLYLLVSTYNLITYYIYWSVHQIDHQYTQAHAHTFMVIVKLSLFFAVNNYLWRKHFRFIDRDI</sequence>
<evidence type="ECO:0000256" key="3">
    <source>
        <dbReference type="SAM" id="SignalP"/>
    </source>
</evidence>
<dbReference type="AlphaFoldDB" id="A0A2C9KWA0"/>
<keyword evidence="2" id="KW-0472">Membrane</keyword>
<keyword evidence="2" id="KW-0812">Transmembrane</keyword>
<gene>
    <name evidence="4" type="primary">106055550</name>
</gene>
<dbReference type="STRING" id="6526.A0A2C9KWA0"/>
<feature type="transmembrane region" description="Helical" evidence="2">
    <location>
        <begin position="248"/>
        <end position="265"/>
    </location>
</feature>
<keyword evidence="2" id="KW-1133">Transmembrane helix</keyword>